<evidence type="ECO:0000313" key="3">
    <source>
        <dbReference type="Proteomes" id="UP001470230"/>
    </source>
</evidence>
<dbReference type="PANTHER" id="PTHR12233">
    <property type="entry name" value="VACUOLAR PROTEIN SORTING 26 RELATED"/>
    <property type="match status" value="1"/>
</dbReference>
<accession>A0ABR2JXG6</accession>
<comment type="caution">
    <text evidence="2">The sequence shown here is derived from an EMBL/GenBank/DDBJ whole genome shotgun (WGS) entry which is preliminary data.</text>
</comment>
<reference evidence="2 3" key="1">
    <citation type="submission" date="2024-04" db="EMBL/GenBank/DDBJ databases">
        <title>Tritrichomonas musculus Genome.</title>
        <authorList>
            <person name="Alves-Ferreira E."/>
            <person name="Grigg M."/>
            <person name="Lorenzi H."/>
            <person name="Galac M."/>
        </authorList>
    </citation>
    <scope>NUCLEOTIDE SEQUENCE [LARGE SCALE GENOMIC DNA]</scope>
    <source>
        <strain evidence="2 3">EAF2021</strain>
    </source>
</reference>
<evidence type="ECO:0000313" key="2">
    <source>
        <dbReference type="EMBL" id="KAK8883188.1"/>
    </source>
</evidence>
<keyword evidence="3" id="KW-1185">Reference proteome</keyword>
<dbReference type="InterPro" id="IPR014752">
    <property type="entry name" value="Arrestin-like_C"/>
</dbReference>
<organism evidence="2 3">
    <name type="scientific">Tritrichomonas musculus</name>
    <dbReference type="NCBI Taxonomy" id="1915356"/>
    <lineage>
        <taxon>Eukaryota</taxon>
        <taxon>Metamonada</taxon>
        <taxon>Parabasalia</taxon>
        <taxon>Tritrichomonadida</taxon>
        <taxon>Tritrichomonadidae</taxon>
        <taxon>Tritrichomonas</taxon>
    </lineage>
</organism>
<dbReference type="EMBL" id="JAPFFF010000009">
    <property type="protein sequence ID" value="KAK8883188.1"/>
    <property type="molecule type" value="Genomic_DNA"/>
</dbReference>
<protein>
    <recommendedName>
        <fullName evidence="4">Vacuolar protein sorting-associated protein 26</fullName>
    </recommendedName>
</protein>
<proteinExistence type="inferred from homology"/>
<dbReference type="InterPro" id="IPR028934">
    <property type="entry name" value="Vps26-related"/>
</dbReference>
<dbReference type="Gene3D" id="2.60.40.640">
    <property type="match status" value="2"/>
</dbReference>
<comment type="similarity">
    <text evidence="1">Belongs to the VPS26 family.</text>
</comment>
<sequence length="329" mass="38684">MNIFKKLFNLGPNFEVHFTLDKVDKNEKYRLPYFKSEVPIYLENDLIRGSVEIKFKDNKQQIIHNGIDISVVGQFRNVHSESIDQFYIRTTNLSSPGTINEDSTLNFDLEPIRCPIPSYYGTNYDSRYVLELKINSYSFTEPFYYLTFIPPPPKEPTQNENNLLSEIGIEGILHIKAVFKNFYFETSDTIIGLLFFETIKLKIVNCYLQIQRVESYQTKLSSFKLKTDIYKCQLLDGIPCRGDQIPIRVFMPGTNAWPYPNTTANLKVSYYIRLLFIDVNGKHYHRKLGDFIYRSSKDQEYDRIILEKEKLVQDEENSKEAEEEEKENE</sequence>
<gene>
    <name evidence="2" type="ORF">M9Y10_045839</name>
</gene>
<dbReference type="Proteomes" id="UP001470230">
    <property type="component" value="Unassembled WGS sequence"/>
</dbReference>
<evidence type="ECO:0008006" key="4">
    <source>
        <dbReference type="Google" id="ProtNLM"/>
    </source>
</evidence>
<evidence type="ECO:0000256" key="1">
    <source>
        <dbReference type="ARBA" id="ARBA00009100"/>
    </source>
</evidence>
<name>A0ABR2JXG6_9EUKA</name>
<dbReference type="Pfam" id="PF03643">
    <property type="entry name" value="Vps26"/>
    <property type="match status" value="1"/>
</dbReference>